<evidence type="ECO:0000313" key="3">
    <source>
        <dbReference type="Proteomes" id="UP000886998"/>
    </source>
</evidence>
<comment type="caution">
    <text evidence="2">The sequence shown here is derived from an EMBL/GenBank/DDBJ whole genome shotgun (WGS) entry which is preliminary data.</text>
</comment>
<feature type="transmembrane region" description="Helical" evidence="1">
    <location>
        <begin position="72"/>
        <end position="90"/>
    </location>
</feature>
<protein>
    <submittedName>
        <fullName evidence="2">Uncharacterized protein</fullName>
    </submittedName>
</protein>
<accession>A0A8X6XAB5</accession>
<dbReference type="EMBL" id="BMAV01007264">
    <property type="protein sequence ID" value="GFY50017.1"/>
    <property type="molecule type" value="Genomic_DNA"/>
</dbReference>
<evidence type="ECO:0000313" key="2">
    <source>
        <dbReference type="EMBL" id="GFY50017.1"/>
    </source>
</evidence>
<keyword evidence="3" id="KW-1185">Reference proteome</keyword>
<evidence type="ECO:0000256" key="1">
    <source>
        <dbReference type="SAM" id="Phobius"/>
    </source>
</evidence>
<keyword evidence="1" id="KW-1133">Transmembrane helix</keyword>
<sequence length="96" mass="9955">MRPTPTVSTQSGLVAFYPPTACANPDSGSNLMIIPLVLARSGTPFSSFGGGHSTTLIQFVHRHWGLHSPPSLVLGICGCVFLLVFASKLGSDAAVS</sequence>
<name>A0A8X6XAB5_9ARAC</name>
<organism evidence="2 3">
    <name type="scientific">Trichonephila inaurata madagascariensis</name>
    <dbReference type="NCBI Taxonomy" id="2747483"/>
    <lineage>
        <taxon>Eukaryota</taxon>
        <taxon>Metazoa</taxon>
        <taxon>Ecdysozoa</taxon>
        <taxon>Arthropoda</taxon>
        <taxon>Chelicerata</taxon>
        <taxon>Arachnida</taxon>
        <taxon>Araneae</taxon>
        <taxon>Araneomorphae</taxon>
        <taxon>Entelegynae</taxon>
        <taxon>Araneoidea</taxon>
        <taxon>Nephilidae</taxon>
        <taxon>Trichonephila</taxon>
        <taxon>Trichonephila inaurata</taxon>
    </lineage>
</organism>
<gene>
    <name evidence="2" type="ORF">TNIN_386801</name>
</gene>
<proteinExistence type="predicted"/>
<reference evidence="2" key="1">
    <citation type="submission" date="2020-08" db="EMBL/GenBank/DDBJ databases">
        <title>Multicomponent nature underlies the extraordinary mechanical properties of spider dragline silk.</title>
        <authorList>
            <person name="Kono N."/>
            <person name="Nakamura H."/>
            <person name="Mori M."/>
            <person name="Yoshida Y."/>
            <person name="Ohtoshi R."/>
            <person name="Malay A.D."/>
            <person name="Moran D.A.P."/>
            <person name="Tomita M."/>
            <person name="Numata K."/>
            <person name="Arakawa K."/>
        </authorList>
    </citation>
    <scope>NUCLEOTIDE SEQUENCE</scope>
</reference>
<keyword evidence="1" id="KW-0472">Membrane</keyword>
<dbReference type="AlphaFoldDB" id="A0A8X6XAB5"/>
<keyword evidence="1" id="KW-0812">Transmembrane</keyword>
<dbReference type="Proteomes" id="UP000886998">
    <property type="component" value="Unassembled WGS sequence"/>
</dbReference>